<dbReference type="AlphaFoldDB" id="A0A3M8D8Z8"/>
<feature type="domain" description="HAMP" evidence="19">
    <location>
        <begin position="182"/>
        <end position="234"/>
    </location>
</feature>
<keyword evidence="10" id="KW-0067">ATP-binding</keyword>
<feature type="transmembrane region" description="Helical" evidence="17">
    <location>
        <begin position="6"/>
        <end position="32"/>
    </location>
</feature>
<dbReference type="CDD" id="cd00075">
    <property type="entry name" value="HATPase"/>
    <property type="match status" value="1"/>
</dbReference>
<accession>A0A3M8D8Z8</accession>
<evidence type="ECO:0000256" key="5">
    <source>
        <dbReference type="ARBA" id="ARBA00022553"/>
    </source>
</evidence>
<keyword evidence="4" id="KW-1003">Cell membrane</keyword>
<organism evidence="20 21">
    <name type="scientific">Brevibacillus nitrificans</name>
    <dbReference type="NCBI Taxonomy" id="651560"/>
    <lineage>
        <taxon>Bacteria</taxon>
        <taxon>Bacillati</taxon>
        <taxon>Bacillota</taxon>
        <taxon>Bacilli</taxon>
        <taxon>Bacillales</taxon>
        <taxon>Paenibacillaceae</taxon>
        <taxon>Brevibacillus</taxon>
    </lineage>
</organism>
<dbReference type="CDD" id="cd00082">
    <property type="entry name" value="HisKA"/>
    <property type="match status" value="1"/>
</dbReference>
<reference evidence="20 21" key="1">
    <citation type="submission" date="2018-10" db="EMBL/GenBank/DDBJ databases">
        <title>Phylogenomics of Brevibacillus.</title>
        <authorList>
            <person name="Dunlap C."/>
        </authorList>
    </citation>
    <scope>NUCLEOTIDE SEQUENCE [LARGE SCALE GENOMIC DNA]</scope>
    <source>
        <strain evidence="20 21">JCM 15774</strain>
    </source>
</reference>
<evidence type="ECO:0000256" key="3">
    <source>
        <dbReference type="ARBA" id="ARBA00012438"/>
    </source>
</evidence>
<keyword evidence="12" id="KW-0902">Two-component regulatory system</keyword>
<evidence type="ECO:0000313" key="21">
    <source>
        <dbReference type="Proteomes" id="UP000269573"/>
    </source>
</evidence>
<dbReference type="Pfam" id="PF00672">
    <property type="entry name" value="HAMP"/>
    <property type="match status" value="1"/>
</dbReference>
<keyword evidence="11 17" id="KW-1133">Transmembrane helix</keyword>
<dbReference type="CDD" id="cd06225">
    <property type="entry name" value="HAMP"/>
    <property type="match status" value="1"/>
</dbReference>
<keyword evidence="13" id="KW-0843">Virulence</keyword>
<dbReference type="SMART" id="SM00387">
    <property type="entry name" value="HATPase_c"/>
    <property type="match status" value="1"/>
</dbReference>
<dbReference type="FunFam" id="1.10.287.130:FF:000001">
    <property type="entry name" value="Two-component sensor histidine kinase"/>
    <property type="match status" value="1"/>
</dbReference>
<comment type="catalytic activity">
    <reaction evidence="1">
        <text>ATP + protein L-histidine = ADP + protein N-phospho-L-histidine.</text>
        <dbReference type="EC" id="2.7.13.3"/>
    </reaction>
</comment>
<evidence type="ECO:0000256" key="9">
    <source>
        <dbReference type="ARBA" id="ARBA00022777"/>
    </source>
</evidence>
<evidence type="ECO:0000259" key="19">
    <source>
        <dbReference type="PROSITE" id="PS50885"/>
    </source>
</evidence>
<dbReference type="InterPro" id="IPR050398">
    <property type="entry name" value="HssS/ArlS-like"/>
</dbReference>
<evidence type="ECO:0000256" key="7">
    <source>
        <dbReference type="ARBA" id="ARBA00022692"/>
    </source>
</evidence>
<feature type="domain" description="Histidine kinase" evidence="18">
    <location>
        <begin position="242"/>
        <end position="457"/>
    </location>
</feature>
<dbReference type="Gene3D" id="3.30.565.10">
    <property type="entry name" value="Histidine kinase-like ATPase, C-terminal domain"/>
    <property type="match status" value="1"/>
</dbReference>
<dbReference type="EC" id="2.7.13.3" evidence="3"/>
<dbReference type="GO" id="GO:0000155">
    <property type="term" value="F:phosphorelay sensor kinase activity"/>
    <property type="evidence" value="ECO:0007669"/>
    <property type="project" value="InterPro"/>
</dbReference>
<dbReference type="InterPro" id="IPR036097">
    <property type="entry name" value="HisK_dim/P_sf"/>
</dbReference>
<evidence type="ECO:0000256" key="8">
    <source>
        <dbReference type="ARBA" id="ARBA00022741"/>
    </source>
</evidence>
<evidence type="ECO:0000256" key="16">
    <source>
        <dbReference type="ARBA" id="ARBA00040841"/>
    </source>
</evidence>
<dbReference type="Gene3D" id="1.10.287.130">
    <property type="match status" value="1"/>
</dbReference>
<comment type="subcellular location">
    <subcellularLocation>
        <location evidence="2">Cell membrane</location>
        <topology evidence="2">Multi-pass membrane protein</topology>
    </subcellularLocation>
</comment>
<evidence type="ECO:0000259" key="18">
    <source>
        <dbReference type="PROSITE" id="PS50109"/>
    </source>
</evidence>
<keyword evidence="21" id="KW-1185">Reference proteome</keyword>
<keyword evidence="8" id="KW-0547">Nucleotide-binding</keyword>
<keyword evidence="6" id="KW-0808">Transferase</keyword>
<dbReference type="PRINTS" id="PR00344">
    <property type="entry name" value="BCTRLSENSOR"/>
</dbReference>
<dbReference type="Pfam" id="PF00512">
    <property type="entry name" value="HisKA"/>
    <property type="match status" value="1"/>
</dbReference>
<dbReference type="GO" id="GO:0005886">
    <property type="term" value="C:plasma membrane"/>
    <property type="evidence" value="ECO:0007669"/>
    <property type="project" value="UniProtKB-SubCell"/>
</dbReference>
<gene>
    <name evidence="20" type="ORF">EDM59_16215</name>
</gene>
<dbReference type="EMBL" id="RHHU01000010">
    <property type="protein sequence ID" value="RNB84051.1"/>
    <property type="molecule type" value="Genomic_DNA"/>
</dbReference>
<evidence type="ECO:0000313" key="20">
    <source>
        <dbReference type="EMBL" id="RNB84051.1"/>
    </source>
</evidence>
<evidence type="ECO:0000256" key="10">
    <source>
        <dbReference type="ARBA" id="ARBA00022840"/>
    </source>
</evidence>
<dbReference type="InterPro" id="IPR005467">
    <property type="entry name" value="His_kinase_dom"/>
</dbReference>
<dbReference type="SMART" id="SM00304">
    <property type="entry name" value="HAMP"/>
    <property type="match status" value="1"/>
</dbReference>
<dbReference type="InterPro" id="IPR003594">
    <property type="entry name" value="HATPase_dom"/>
</dbReference>
<evidence type="ECO:0000256" key="2">
    <source>
        <dbReference type="ARBA" id="ARBA00004651"/>
    </source>
</evidence>
<keyword evidence="5" id="KW-0597">Phosphoprotein</keyword>
<evidence type="ECO:0000256" key="14">
    <source>
        <dbReference type="ARBA" id="ARBA00023136"/>
    </source>
</evidence>
<dbReference type="GO" id="GO:0005524">
    <property type="term" value="F:ATP binding"/>
    <property type="evidence" value="ECO:0007669"/>
    <property type="project" value="UniProtKB-KW"/>
</dbReference>
<evidence type="ECO:0000256" key="12">
    <source>
        <dbReference type="ARBA" id="ARBA00023012"/>
    </source>
</evidence>
<keyword evidence="7 17" id="KW-0812">Transmembrane</keyword>
<evidence type="ECO:0000256" key="17">
    <source>
        <dbReference type="SAM" id="Phobius"/>
    </source>
</evidence>
<evidence type="ECO:0000256" key="15">
    <source>
        <dbReference type="ARBA" id="ARBA00037219"/>
    </source>
</evidence>
<dbReference type="Gene3D" id="6.10.340.10">
    <property type="match status" value="1"/>
</dbReference>
<dbReference type="Pfam" id="PF02518">
    <property type="entry name" value="HATPase_c"/>
    <property type="match status" value="1"/>
</dbReference>
<dbReference type="PROSITE" id="PS50109">
    <property type="entry name" value="HIS_KIN"/>
    <property type="match status" value="1"/>
</dbReference>
<dbReference type="SUPFAM" id="SSF47384">
    <property type="entry name" value="Homodimeric domain of signal transducing histidine kinase"/>
    <property type="match status" value="1"/>
</dbReference>
<dbReference type="RefSeq" id="WP_122924545.1">
    <property type="nucleotide sequence ID" value="NZ_RHHU01000010.1"/>
</dbReference>
<dbReference type="InterPro" id="IPR036890">
    <property type="entry name" value="HATPase_C_sf"/>
</dbReference>
<dbReference type="SUPFAM" id="SSF55874">
    <property type="entry name" value="ATPase domain of HSP90 chaperone/DNA topoisomerase II/histidine kinase"/>
    <property type="match status" value="1"/>
</dbReference>
<proteinExistence type="predicted"/>
<name>A0A3M8D8Z8_9BACL</name>
<feature type="transmembrane region" description="Helical" evidence="17">
    <location>
        <begin position="161"/>
        <end position="185"/>
    </location>
</feature>
<dbReference type="InterPro" id="IPR003661">
    <property type="entry name" value="HisK_dim/P_dom"/>
</dbReference>
<dbReference type="SUPFAM" id="SSF158472">
    <property type="entry name" value="HAMP domain-like"/>
    <property type="match status" value="1"/>
</dbReference>
<sequence length="464" mass="52673">MIHSIYTRLVLAFIAVVLASTFITFTIVGTLYREEGWRYLQSDIRDTGKQVIELYSLREKINFDEFLQKLARLNNVRISLHSADGVVKSYQDPEVDAIEPLNPQMVESVLGGNEYSGKNQLDQSEIPENTVVGLPFFNEGERYAVFVQPIPGRELRGMNKILIVTLLFVLLIGSLLILMVARYLVKPITSLTEATKRLAKGDYQIDLQMKRRDELGNLTENFSMMAKQLEQIEKMRSDFVNNVSHEMQSPLTSIRGFSKALLEDTDPVDPKYRFAEIIYNESTRLSRLCANLLQLASLESKHHPFKKVPYYLDEQIRQTVVALEPQWSQKNLDVHVDLPWLQIEADLDQLSQVWMNLITNSIKFSKPAGAIWIRMTTKDGSVTVSLEDQGSGIAKEDLPHIFDRFYKGDKSRERVKSGSGLGLSIAKKIIEIHGGQITVQSTLDKGTVFNVTLPLPPRGQKLDQ</sequence>
<comment type="function">
    <text evidence="15">Member of the two-component regulatory system HssS/HssR involved in intracellular heme homeostasis and tempering of staphylococcal virulence. HssS functions as a heme sensor histidine kinase which is autophosphorylated at a histidine residue and transfers its phosphate group to an aspartate residue of HssR. HssR/HssS activates the expression of hrtAB, an efflux pump, in response to extracellular heme, hemin, hemoglobin or blood.</text>
</comment>
<evidence type="ECO:0000256" key="4">
    <source>
        <dbReference type="ARBA" id="ARBA00022475"/>
    </source>
</evidence>
<keyword evidence="9 20" id="KW-0418">Kinase</keyword>
<dbReference type="Proteomes" id="UP000269573">
    <property type="component" value="Unassembled WGS sequence"/>
</dbReference>
<dbReference type="PANTHER" id="PTHR45528:SF11">
    <property type="entry name" value="HISTIDINE KINASE"/>
    <property type="match status" value="1"/>
</dbReference>
<dbReference type="PROSITE" id="PS50885">
    <property type="entry name" value="HAMP"/>
    <property type="match status" value="1"/>
</dbReference>
<comment type="caution">
    <text evidence="20">The sequence shown here is derived from an EMBL/GenBank/DDBJ whole genome shotgun (WGS) entry which is preliminary data.</text>
</comment>
<evidence type="ECO:0000256" key="1">
    <source>
        <dbReference type="ARBA" id="ARBA00000085"/>
    </source>
</evidence>
<evidence type="ECO:0000256" key="6">
    <source>
        <dbReference type="ARBA" id="ARBA00022679"/>
    </source>
</evidence>
<dbReference type="SMART" id="SM00388">
    <property type="entry name" value="HisKA"/>
    <property type="match status" value="1"/>
</dbReference>
<dbReference type="InterPro" id="IPR004358">
    <property type="entry name" value="Sig_transdc_His_kin-like_C"/>
</dbReference>
<keyword evidence="14 17" id="KW-0472">Membrane</keyword>
<dbReference type="PANTHER" id="PTHR45528">
    <property type="entry name" value="SENSOR HISTIDINE KINASE CPXA"/>
    <property type="match status" value="1"/>
</dbReference>
<protein>
    <recommendedName>
        <fullName evidence="16">Heme sensor protein HssS</fullName>
        <ecNumber evidence="3">2.7.13.3</ecNumber>
    </recommendedName>
</protein>
<evidence type="ECO:0000256" key="11">
    <source>
        <dbReference type="ARBA" id="ARBA00022989"/>
    </source>
</evidence>
<dbReference type="InterPro" id="IPR003660">
    <property type="entry name" value="HAMP_dom"/>
</dbReference>
<dbReference type="FunFam" id="3.30.565.10:FF:000006">
    <property type="entry name" value="Sensor histidine kinase WalK"/>
    <property type="match status" value="1"/>
</dbReference>
<evidence type="ECO:0000256" key="13">
    <source>
        <dbReference type="ARBA" id="ARBA00023026"/>
    </source>
</evidence>